<evidence type="ECO:0000313" key="2">
    <source>
        <dbReference type="EMBL" id="AGW41706.1"/>
    </source>
</evidence>
<dbReference type="PATRIC" id="fig|1389489.3.peg.1599"/>
<dbReference type="KEGG" id="lxy:O159_16590"/>
<dbReference type="EMBL" id="CP006734">
    <property type="protein sequence ID" value="AGW41706.1"/>
    <property type="molecule type" value="Genomic_DNA"/>
</dbReference>
<dbReference type="eggNOG" id="ENOG502ZNCE">
    <property type="taxonomic scope" value="Bacteria"/>
</dbReference>
<protein>
    <recommendedName>
        <fullName evidence="4">HTH cro/C1-type domain-containing protein</fullName>
    </recommendedName>
</protein>
<accession>U3P797</accession>
<gene>
    <name evidence="2" type="ORF">O159_16590</name>
</gene>
<keyword evidence="3" id="KW-1185">Reference proteome</keyword>
<evidence type="ECO:0000313" key="3">
    <source>
        <dbReference type="Proteomes" id="UP000016743"/>
    </source>
</evidence>
<proteinExistence type="predicted"/>
<dbReference type="Proteomes" id="UP000016743">
    <property type="component" value="Chromosome"/>
</dbReference>
<dbReference type="AlphaFoldDB" id="U3P797"/>
<name>U3P797_LEIXC</name>
<sequence>MHQNGIVDETFDEYLKRLTNNASYRTIAQRAQIEPSTLTRQLKGELKVQAVVSITRAYGGSLLQAFVAAGFITADEASNMATLAGIEKASDRELAEEILRRVRAAEHNHPNLTGPIGQVPAGNPD</sequence>
<organism evidence="2 3">
    <name type="scientific">Leifsonia xyli subsp. cynodontis DSM 46306</name>
    <dbReference type="NCBI Taxonomy" id="1389489"/>
    <lineage>
        <taxon>Bacteria</taxon>
        <taxon>Bacillati</taxon>
        <taxon>Actinomycetota</taxon>
        <taxon>Actinomycetes</taxon>
        <taxon>Micrococcales</taxon>
        <taxon>Microbacteriaceae</taxon>
        <taxon>Leifsonia</taxon>
    </lineage>
</organism>
<feature type="region of interest" description="Disordered" evidence="1">
    <location>
        <begin position="105"/>
        <end position="125"/>
    </location>
</feature>
<evidence type="ECO:0008006" key="4">
    <source>
        <dbReference type="Google" id="ProtNLM"/>
    </source>
</evidence>
<dbReference type="HOGENOM" id="CLU_1701084_0_0_11"/>
<reference evidence="2 3" key="1">
    <citation type="journal article" date="2013" name="Genome Announc.">
        <title>Complete Genome Sequence of Leifsonia xyli subsp. cynodontis Strain DSM46306, a Gram-Positive Bacterial Pathogen of Grasses.</title>
        <authorList>
            <person name="Monteiro-Vitorello C.B."/>
            <person name="Zerillo M.M."/>
            <person name="Van Sluys M.A."/>
            <person name="Camargo L.E."/>
            <person name="Kitajima J.P."/>
        </authorList>
    </citation>
    <scope>NUCLEOTIDE SEQUENCE [LARGE SCALE GENOMIC DNA]</scope>
    <source>
        <strain evidence="2 3">DSM 46306</strain>
    </source>
</reference>
<evidence type="ECO:0000256" key="1">
    <source>
        <dbReference type="SAM" id="MobiDB-lite"/>
    </source>
</evidence>
<dbReference type="STRING" id="1389489.O159_16590"/>